<dbReference type="Proteomes" id="UP001295469">
    <property type="component" value="Chromosome C05"/>
</dbReference>
<dbReference type="InterPro" id="IPR012347">
    <property type="entry name" value="Ferritin-like"/>
</dbReference>
<reference evidence="1" key="1">
    <citation type="submission" date="2021-01" db="EMBL/GenBank/DDBJ databases">
        <authorList>
            <consortium name="Genoscope - CEA"/>
            <person name="William W."/>
        </authorList>
    </citation>
    <scope>NUCLEOTIDE SEQUENCE</scope>
</reference>
<protein>
    <submittedName>
        <fullName evidence="1">(rape) hypothetical protein</fullName>
    </submittedName>
</protein>
<evidence type="ECO:0000313" key="1">
    <source>
        <dbReference type="EMBL" id="CAF1934391.1"/>
    </source>
</evidence>
<name>A0A816LK16_BRANA</name>
<dbReference type="EMBL" id="HG994369">
    <property type="protein sequence ID" value="CAF1934391.1"/>
    <property type="molecule type" value="Genomic_DNA"/>
</dbReference>
<gene>
    <name evidence="1" type="ORF">DARMORV10_C05P51400.1</name>
</gene>
<organism evidence="1">
    <name type="scientific">Brassica napus</name>
    <name type="common">Rape</name>
    <dbReference type="NCBI Taxonomy" id="3708"/>
    <lineage>
        <taxon>Eukaryota</taxon>
        <taxon>Viridiplantae</taxon>
        <taxon>Streptophyta</taxon>
        <taxon>Embryophyta</taxon>
        <taxon>Tracheophyta</taxon>
        <taxon>Spermatophyta</taxon>
        <taxon>Magnoliopsida</taxon>
        <taxon>eudicotyledons</taxon>
        <taxon>Gunneridae</taxon>
        <taxon>Pentapetalae</taxon>
        <taxon>rosids</taxon>
        <taxon>malvids</taxon>
        <taxon>Brassicales</taxon>
        <taxon>Brassicaceae</taxon>
        <taxon>Brassiceae</taxon>
        <taxon>Brassica</taxon>
    </lineage>
</organism>
<sequence length="64" mass="7150">EFPDSHIVGDQNKRGGRVKLQPMVMPQSEFDHAEKEGALYGKVMVHESVEFLLVPKPVSVAFGR</sequence>
<accession>A0A816LK16</accession>
<dbReference type="Gene3D" id="1.20.1260.10">
    <property type="match status" value="1"/>
</dbReference>
<dbReference type="AlphaFoldDB" id="A0A816LK16"/>
<feature type="non-terminal residue" evidence="1">
    <location>
        <position position="64"/>
    </location>
</feature>
<proteinExistence type="predicted"/>